<dbReference type="AlphaFoldDB" id="A0A0K0EUX9"/>
<keyword evidence="2" id="KW-0732">Signal</keyword>
<reference evidence="3" key="1">
    <citation type="submission" date="2014-07" db="EMBL/GenBank/DDBJ databases">
        <authorList>
            <person name="Martin A.A"/>
            <person name="De Silva N."/>
        </authorList>
    </citation>
    <scope>NUCLEOTIDE SEQUENCE</scope>
</reference>
<keyword evidence="1" id="KW-0812">Transmembrane</keyword>
<feature type="chain" id="PRO_5005328672" evidence="2">
    <location>
        <begin position="22"/>
        <end position="303"/>
    </location>
</feature>
<sequence length="303" mass="35211">MNLSSITIFLHTLLLLNVIQSHDTTKYENEISDEISDEIIESNERNVLCELRTCTNWNITIISLFKINFEKFQTIEDIVNTILEDCRWKNYTINIRFLTKDFTFHSVSNTILPIELTTEVKLLSLYTIDDERTAYRASTIFASNNMYGANNFTGNYILVLTNIEHIIRDEIVLKYVDDELKRKKIHLRVIQVITDQIKKKSKGNVHHSYYKLLTRSKDNLGRVSLIETYDILDSVKPCPSLTNIQKIHQYGELLKDRQITWALDHINDFIIGGVIVLIAILAGVLAALYDIWKKKKDQKLIKS</sequence>
<evidence type="ECO:0000256" key="2">
    <source>
        <dbReference type="SAM" id="SignalP"/>
    </source>
</evidence>
<accession>A0A0K0EUX9</accession>
<evidence type="ECO:0000313" key="3">
    <source>
        <dbReference type="Proteomes" id="UP000035680"/>
    </source>
</evidence>
<reference evidence="4" key="2">
    <citation type="submission" date="2015-08" db="UniProtKB">
        <authorList>
            <consortium name="WormBaseParasite"/>
        </authorList>
    </citation>
    <scope>IDENTIFICATION</scope>
</reference>
<feature type="signal peptide" evidence="2">
    <location>
        <begin position="1"/>
        <end position="21"/>
    </location>
</feature>
<proteinExistence type="predicted"/>
<organism evidence="3 4">
    <name type="scientific">Strongyloides venezuelensis</name>
    <name type="common">Threadworm</name>
    <dbReference type="NCBI Taxonomy" id="75913"/>
    <lineage>
        <taxon>Eukaryota</taxon>
        <taxon>Metazoa</taxon>
        <taxon>Ecdysozoa</taxon>
        <taxon>Nematoda</taxon>
        <taxon>Chromadorea</taxon>
        <taxon>Rhabditida</taxon>
        <taxon>Tylenchina</taxon>
        <taxon>Panagrolaimomorpha</taxon>
        <taxon>Strongyloidoidea</taxon>
        <taxon>Strongyloididae</taxon>
        <taxon>Strongyloides</taxon>
    </lineage>
</organism>
<name>A0A0K0EUX9_STRVS</name>
<evidence type="ECO:0000256" key="1">
    <source>
        <dbReference type="SAM" id="Phobius"/>
    </source>
</evidence>
<protein>
    <submittedName>
        <fullName evidence="4">Fgf-3</fullName>
    </submittedName>
</protein>
<keyword evidence="3" id="KW-1185">Reference proteome</keyword>
<keyword evidence="1" id="KW-1133">Transmembrane helix</keyword>
<feature type="transmembrane region" description="Helical" evidence="1">
    <location>
        <begin position="269"/>
        <end position="292"/>
    </location>
</feature>
<dbReference type="Proteomes" id="UP000035680">
    <property type="component" value="Unassembled WGS sequence"/>
</dbReference>
<keyword evidence="1" id="KW-0472">Membrane</keyword>
<evidence type="ECO:0000313" key="4">
    <source>
        <dbReference type="WBParaSite" id="SVE_0032600.1"/>
    </source>
</evidence>
<dbReference type="WBParaSite" id="SVE_0032600.1">
    <property type="protein sequence ID" value="SVE_0032600.1"/>
    <property type="gene ID" value="SVE_0032600"/>
</dbReference>